<reference evidence="3 4" key="1">
    <citation type="submission" date="2019-02" db="EMBL/GenBank/DDBJ databases">
        <title>Isolation and identification of novel species under the genus Muribaculum.</title>
        <authorList>
            <person name="Miyake S."/>
            <person name="Ding Y."/>
            <person name="Low A."/>
            <person name="Soh M."/>
            <person name="Seedorf H."/>
        </authorList>
    </citation>
    <scope>NUCLEOTIDE SEQUENCE [LARGE SCALE GENOMIC DNA]</scope>
    <source>
        <strain evidence="3 4">TLL-A3</strain>
    </source>
</reference>
<dbReference type="GO" id="GO:0016740">
    <property type="term" value="F:transferase activity"/>
    <property type="evidence" value="ECO:0007669"/>
    <property type="project" value="UniProtKB-KW"/>
</dbReference>
<accession>A0A4Z0V3D1</accession>
<protein>
    <submittedName>
        <fullName evidence="3">Transferase</fullName>
    </submittedName>
</protein>
<dbReference type="PANTHER" id="PTHR43300:SF7">
    <property type="entry name" value="UDP-N-ACETYLBACILLOSAMINE N-ACETYLTRANSFERASE"/>
    <property type="match status" value="1"/>
</dbReference>
<keyword evidence="4" id="KW-1185">Reference proteome</keyword>
<dbReference type="InterPro" id="IPR001451">
    <property type="entry name" value="Hexapep"/>
</dbReference>
<feature type="site" description="Increases basicity of active site His" evidence="2">
    <location>
        <position position="137"/>
    </location>
</feature>
<name>A0A4Z0V3D1_9BACT</name>
<evidence type="ECO:0000313" key="4">
    <source>
        <dbReference type="Proteomes" id="UP000297635"/>
    </source>
</evidence>
<dbReference type="InterPro" id="IPR011004">
    <property type="entry name" value="Trimer_LpxA-like_sf"/>
</dbReference>
<dbReference type="GeneID" id="82150318"/>
<dbReference type="InterPro" id="IPR020019">
    <property type="entry name" value="AcTrfase_PglD-like"/>
</dbReference>
<dbReference type="InterPro" id="IPR050179">
    <property type="entry name" value="Trans_hexapeptide_repeat"/>
</dbReference>
<evidence type="ECO:0000256" key="2">
    <source>
        <dbReference type="PIRSR" id="PIRSR620019-1"/>
    </source>
</evidence>
<dbReference type="CDD" id="cd03360">
    <property type="entry name" value="LbH_AT_putative"/>
    <property type="match status" value="1"/>
</dbReference>
<comment type="similarity">
    <text evidence="1">Belongs to the transferase hexapeptide repeat family.</text>
</comment>
<organism evidence="3 4">
    <name type="scientific">Duncaniella freteri</name>
    <dbReference type="NCBI Taxonomy" id="2530391"/>
    <lineage>
        <taxon>Bacteria</taxon>
        <taxon>Pseudomonadati</taxon>
        <taxon>Bacteroidota</taxon>
        <taxon>Bacteroidia</taxon>
        <taxon>Bacteroidales</taxon>
        <taxon>Muribaculaceae</taxon>
        <taxon>Duncaniella</taxon>
    </lineage>
</organism>
<dbReference type="RefSeq" id="WP_135472127.1">
    <property type="nucleotide sequence ID" value="NZ_CASJDB010000036.1"/>
</dbReference>
<gene>
    <name evidence="3" type="ORF">EZ315_11010</name>
</gene>
<dbReference type="SUPFAM" id="SSF51161">
    <property type="entry name" value="Trimeric LpxA-like enzymes"/>
    <property type="match status" value="1"/>
</dbReference>
<dbReference type="EMBL" id="SJSA01000002">
    <property type="protein sequence ID" value="TGG36388.1"/>
    <property type="molecule type" value="Genomic_DNA"/>
</dbReference>
<evidence type="ECO:0000313" key="3">
    <source>
        <dbReference type="EMBL" id="TGG36388.1"/>
    </source>
</evidence>
<proteinExistence type="inferred from homology"/>
<comment type="caution">
    <text evidence="3">The sequence shown here is derived from an EMBL/GenBank/DDBJ whole genome shotgun (WGS) entry which is preliminary data.</text>
</comment>
<keyword evidence="3" id="KW-0808">Transferase</keyword>
<dbReference type="AlphaFoldDB" id="A0A4Z0V3D1"/>
<dbReference type="Proteomes" id="UP000297635">
    <property type="component" value="Unassembled WGS sequence"/>
</dbReference>
<dbReference type="Gene3D" id="2.160.10.10">
    <property type="entry name" value="Hexapeptide repeat proteins"/>
    <property type="match status" value="1"/>
</dbReference>
<evidence type="ECO:0000256" key="1">
    <source>
        <dbReference type="ARBA" id="ARBA00007274"/>
    </source>
</evidence>
<feature type="active site" description="Proton acceptor" evidence="2">
    <location>
        <position position="136"/>
    </location>
</feature>
<dbReference type="Pfam" id="PF00132">
    <property type="entry name" value="Hexapep"/>
    <property type="match status" value="1"/>
</dbReference>
<dbReference type="PANTHER" id="PTHR43300">
    <property type="entry name" value="ACETYLTRANSFERASE"/>
    <property type="match status" value="1"/>
</dbReference>
<sequence>MAKKLALIGGGGHALSLLDILQPPLMVAGYVDFGISPKMPIPFLGNDSEFISPNTRDEFDILITMVSGPDCNLDTRAKVIECYSGYTSPSIIAPTAIVSSSSHIGVGAIVFHRAVVNTGSDIGCHSIINTGAIIEHECRIGNNVFIGPGAIVCGGAIIGDNTYIGAGAIIKPGAHICHSTIIGAGAVVIQDISIPGTYKGVPAK</sequence>